<dbReference type="RefSeq" id="WP_079545797.1">
    <property type="nucleotide sequence ID" value="NZ_CP117826.1"/>
</dbReference>
<dbReference type="AlphaFoldDB" id="A0AAU8A7L3"/>
<dbReference type="InterPro" id="IPR000257">
    <property type="entry name" value="Uroporphyrinogen_deCOase"/>
</dbReference>
<reference evidence="2" key="1">
    <citation type="submission" date="2023-02" db="EMBL/GenBank/DDBJ databases">
        <title>Gut commensal Christensenella minuta modulates host metabolism via a new class of secondary bile acids.</title>
        <authorList>
            <person name="Liu C."/>
        </authorList>
    </citation>
    <scope>NUCLEOTIDE SEQUENCE</scope>
    <source>
        <strain evidence="2">CA70</strain>
    </source>
</reference>
<dbReference type="PANTHER" id="PTHR47099">
    <property type="entry name" value="METHYLCOBAMIDE:COM METHYLTRANSFERASE MTBA"/>
    <property type="match status" value="1"/>
</dbReference>
<sequence length="366" mass="41889">MNSRERVLRALKIKEGMPDRIPVQFDLCRQLQDHFAEKLGIESKYTNNLFEDVTYRISGNEVRLALGSDAVIVGAAERADFKPEKLEDGSWYNEYGMRMKQGPIYVEILDYPLANAHTKEDIDAYEWPDPHEPSRYTDAEYYIKKYKDDYFIIGDIEVTILSLAQQLVGLEKLLLDMAMQEEYVEYLFKKCADFQTQVGIELVRRGVDCIWVGDDFGSQQSLLFSPDMFRSMLKDHYADLIRAMKAENPDIVMALHSDGAVKPLLPDIKEIGFDIFNPVQPGVPGHSPQEIKDEFGDVFAFWGAIDQQYLLPQGTDAEVEADIREKCEVLGKGGGYMIAPAHIMQPDVSPERVEFFIEMCKKYGQY</sequence>
<gene>
    <name evidence="2" type="ORF">PUP29_10975</name>
</gene>
<proteinExistence type="predicted"/>
<dbReference type="InterPro" id="IPR052024">
    <property type="entry name" value="Methanogen_methyltrans"/>
</dbReference>
<protein>
    <submittedName>
        <fullName evidence="2">Uroporphyrinogen decarboxylase family protein</fullName>
    </submittedName>
</protein>
<dbReference type="Pfam" id="PF01208">
    <property type="entry name" value="URO-D"/>
    <property type="match status" value="1"/>
</dbReference>
<name>A0AAU8A7L3_9FIRM</name>
<dbReference type="InterPro" id="IPR038071">
    <property type="entry name" value="UROD/MetE-like_sf"/>
</dbReference>
<feature type="domain" description="Uroporphyrinogen decarboxylase (URO-D)" evidence="1">
    <location>
        <begin position="116"/>
        <end position="363"/>
    </location>
</feature>
<dbReference type="SUPFAM" id="SSF51726">
    <property type="entry name" value="UROD/MetE-like"/>
    <property type="match status" value="1"/>
</dbReference>
<organism evidence="2">
    <name type="scientific">Christensenella massiliensis</name>
    <dbReference type="NCBI Taxonomy" id="1805714"/>
    <lineage>
        <taxon>Bacteria</taxon>
        <taxon>Bacillati</taxon>
        <taxon>Bacillota</taxon>
        <taxon>Clostridia</taxon>
        <taxon>Christensenellales</taxon>
        <taxon>Christensenellaceae</taxon>
        <taxon>Christensenella</taxon>
    </lineage>
</organism>
<dbReference type="Gene3D" id="3.20.20.210">
    <property type="match status" value="1"/>
</dbReference>
<dbReference type="GO" id="GO:0006779">
    <property type="term" value="P:porphyrin-containing compound biosynthetic process"/>
    <property type="evidence" value="ECO:0007669"/>
    <property type="project" value="InterPro"/>
</dbReference>
<dbReference type="GO" id="GO:0004853">
    <property type="term" value="F:uroporphyrinogen decarboxylase activity"/>
    <property type="evidence" value="ECO:0007669"/>
    <property type="project" value="InterPro"/>
</dbReference>
<dbReference type="PANTHER" id="PTHR47099:SF1">
    <property type="entry name" value="METHYLCOBAMIDE:COM METHYLTRANSFERASE MTBA"/>
    <property type="match status" value="1"/>
</dbReference>
<dbReference type="EMBL" id="CP117826">
    <property type="protein sequence ID" value="XCC62038.1"/>
    <property type="molecule type" value="Genomic_DNA"/>
</dbReference>
<evidence type="ECO:0000313" key="2">
    <source>
        <dbReference type="EMBL" id="XCC62038.1"/>
    </source>
</evidence>
<evidence type="ECO:0000259" key="1">
    <source>
        <dbReference type="Pfam" id="PF01208"/>
    </source>
</evidence>
<accession>A0AAU8A7L3</accession>